<comment type="function">
    <text evidence="9">One gap junction consists of a cluster of closely packed pairs of transmembrane channels, the connexons, through which materials of low MW diffuse from one cell to a neighboring cell.</text>
</comment>
<feature type="domain" description="Connexin cysteine-rich" evidence="13">
    <location>
        <begin position="134"/>
        <end position="201"/>
    </location>
</feature>
<dbReference type="PANTHER" id="PTHR11984:SF26">
    <property type="entry name" value="GAP JUNCTION BETA-7 PROTEIN"/>
    <property type="match status" value="1"/>
</dbReference>
<evidence type="ECO:0000256" key="8">
    <source>
        <dbReference type="ARBA" id="ARBA00023136"/>
    </source>
</evidence>
<feature type="transmembrane region" description="Helical" evidence="11">
    <location>
        <begin position="179"/>
        <end position="203"/>
    </location>
</feature>
<keyword evidence="6" id="KW-0965">Cell junction</keyword>
<evidence type="ECO:0000256" key="6">
    <source>
        <dbReference type="ARBA" id="ARBA00022949"/>
    </source>
</evidence>
<keyword evidence="15" id="KW-1185">Reference proteome</keyword>
<dbReference type="PRINTS" id="PR00206">
    <property type="entry name" value="CONNEXIN"/>
</dbReference>
<dbReference type="GO" id="GO:0005243">
    <property type="term" value="F:gap junction channel activity"/>
    <property type="evidence" value="ECO:0007669"/>
    <property type="project" value="TreeGrafter"/>
</dbReference>
<dbReference type="SMART" id="SM01089">
    <property type="entry name" value="Connexin_CCC"/>
    <property type="match status" value="1"/>
</dbReference>
<evidence type="ECO:0000256" key="9">
    <source>
        <dbReference type="RuleBase" id="RU000630"/>
    </source>
</evidence>
<dbReference type="PROSITE" id="PS00408">
    <property type="entry name" value="CONNEXINS_2"/>
    <property type="match status" value="1"/>
</dbReference>
<evidence type="ECO:0000313" key="14">
    <source>
        <dbReference type="EMBL" id="KAB0347624.1"/>
    </source>
</evidence>
<comment type="subcellular location">
    <subcellularLocation>
        <location evidence="1">Cell junction</location>
        <location evidence="1">Gap junction</location>
    </subcellularLocation>
    <subcellularLocation>
        <location evidence="2 9">Cell membrane</location>
        <topology evidence="2 9">Multi-pass membrane protein</topology>
    </subcellularLocation>
</comment>
<dbReference type="Pfam" id="PF00029">
    <property type="entry name" value="Connexin"/>
    <property type="match status" value="1"/>
</dbReference>
<dbReference type="EMBL" id="VCEA01000002">
    <property type="protein sequence ID" value="KAB0347624.1"/>
    <property type="molecule type" value="Genomic_DNA"/>
</dbReference>
<evidence type="ECO:0000256" key="2">
    <source>
        <dbReference type="ARBA" id="ARBA00004651"/>
    </source>
</evidence>
<feature type="region of interest" description="Disordered" evidence="10">
    <location>
        <begin position="234"/>
        <end position="280"/>
    </location>
</feature>
<dbReference type="InterPro" id="IPR013092">
    <property type="entry name" value="Connexin_N"/>
</dbReference>
<proteinExistence type="inferred from homology"/>
<dbReference type="Proteomes" id="UP000326458">
    <property type="component" value="Unassembled WGS sequence"/>
</dbReference>
<evidence type="ECO:0000256" key="11">
    <source>
        <dbReference type="SAM" id="Phobius"/>
    </source>
</evidence>
<feature type="transmembrane region" description="Helical" evidence="11">
    <location>
        <begin position="77"/>
        <end position="98"/>
    </location>
</feature>
<keyword evidence="4 9" id="KW-0812">Transmembrane</keyword>
<dbReference type="InterPro" id="IPR019570">
    <property type="entry name" value="Connexin_CCC"/>
</dbReference>
<name>A0A5N3VEV8_MUNMU</name>
<evidence type="ECO:0000256" key="3">
    <source>
        <dbReference type="ARBA" id="ARBA00022475"/>
    </source>
</evidence>
<dbReference type="GO" id="GO:0005922">
    <property type="term" value="C:connexin complex"/>
    <property type="evidence" value="ECO:0007669"/>
    <property type="project" value="InterPro"/>
</dbReference>
<comment type="similarity">
    <text evidence="9">Belongs to the connexin family.</text>
</comment>
<dbReference type="GO" id="GO:0007267">
    <property type="term" value="P:cell-cell signaling"/>
    <property type="evidence" value="ECO:0007669"/>
    <property type="project" value="TreeGrafter"/>
</dbReference>
<dbReference type="PANTHER" id="PTHR11984">
    <property type="entry name" value="CONNEXIN"/>
    <property type="match status" value="1"/>
</dbReference>
<evidence type="ECO:0000259" key="13">
    <source>
        <dbReference type="SMART" id="SM01089"/>
    </source>
</evidence>
<dbReference type="InterPro" id="IPR038359">
    <property type="entry name" value="Connexin_N_sf"/>
</dbReference>
<evidence type="ECO:0000259" key="12">
    <source>
        <dbReference type="SMART" id="SM00037"/>
    </source>
</evidence>
<keyword evidence="3" id="KW-1003">Cell membrane</keyword>
<dbReference type="AlphaFoldDB" id="A0A5N3VEV8"/>
<sequence>MSWMLLRDLLRGVNTYSTGPGRVWLAVLFVFRLLVYLVAAGHVWKEERRDFECNVRQPGCASVCFDYFFPISQVRLWALQLILVSAPSLLVVLHAAYLQGREKQHRRKLCVSPGAVGAGLWCPHLISLVVETGLEIGFLVLFYKLYGGFRAPRLLKCNLRPCPSSVDCFVSKPTEKTVFTLFLVGASCLCIVLNVTELSFLVLKCCIKCCLQKHSTRLPSSACERHKLRPVAGAGPGAPALLRRHSSDPATSRARGGEATLLFDTRGLPEAKPTPPSRRT</sequence>
<dbReference type="InterPro" id="IPR000500">
    <property type="entry name" value="Connexin"/>
</dbReference>
<reference evidence="14 15" key="1">
    <citation type="submission" date="2019-06" db="EMBL/GenBank/DDBJ databases">
        <title>Discovery of a novel chromosome fission-fusion reversal in muntjac.</title>
        <authorList>
            <person name="Mudd A.B."/>
            <person name="Bredeson J.V."/>
            <person name="Baum R."/>
            <person name="Hockemeyer D."/>
            <person name="Rokhsar D.S."/>
        </authorList>
    </citation>
    <scope>NUCLEOTIDE SEQUENCE [LARGE SCALE GENOMIC DNA]</scope>
    <source>
        <strain evidence="14">UTSW_UCB_Mm</strain>
        <tissue evidence="14">Fibroblast cell line</tissue>
    </source>
</reference>
<keyword evidence="5 9" id="KW-0303">Gap junction</keyword>
<evidence type="ECO:0000256" key="10">
    <source>
        <dbReference type="SAM" id="MobiDB-lite"/>
    </source>
</evidence>
<evidence type="ECO:0000256" key="7">
    <source>
        <dbReference type="ARBA" id="ARBA00022989"/>
    </source>
</evidence>
<dbReference type="Gene3D" id="1.20.1440.80">
    <property type="entry name" value="Gap junction channel protein cysteine-rich domain"/>
    <property type="match status" value="1"/>
</dbReference>
<comment type="subunit">
    <text evidence="9">A connexon is composed of a hexamer of connexins.</text>
</comment>
<dbReference type="InterPro" id="IPR017990">
    <property type="entry name" value="Connexin_CS"/>
</dbReference>
<evidence type="ECO:0000256" key="5">
    <source>
        <dbReference type="ARBA" id="ARBA00022868"/>
    </source>
</evidence>
<dbReference type="SMART" id="SM00037">
    <property type="entry name" value="CNX"/>
    <property type="match status" value="1"/>
</dbReference>
<gene>
    <name evidence="14" type="ORF">FD754_012481</name>
</gene>
<feature type="domain" description="Connexin N-terminal" evidence="12">
    <location>
        <begin position="42"/>
        <end position="75"/>
    </location>
</feature>
<accession>A0A5N3VEV8</accession>
<organism evidence="14 15">
    <name type="scientific">Muntiacus muntjak</name>
    <name type="common">Barking deer</name>
    <name type="synonym">Indian muntjac</name>
    <dbReference type="NCBI Taxonomy" id="9888"/>
    <lineage>
        <taxon>Eukaryota</taxon>
        <taxon>Metazoa</taxon>
        <taxon>Chordata</taxon>
        <taxon>Craniata</taxon>
        <taxon>Vertebrata</taxon>
        <taxon>Euteleostomi</taxon>
        <taxon>Mammalia</taxon>
        <taxon>Eutheria</taxon>
        <taxon>Laurasiatheria</taxon>
        <taxon>Artiodactyla</taxon>
        <taxon>Ruminantia</taxon>
        <taxon>Pecora</taxon>
        <taxon>Cervidae</taxon>
        <taxon>Muntiacinae</taxon>
        <taxon>Muntiacus</taxon>
    </lineage>
</organism>
<feature type="transmembrane region" description="Helical" evidence="11">
    <location>
        <begin position="21"/>
        <end position="44"/>
    </location>
</feature>
<protein>
    <recommendedName>
        <fullName evidence="9">Gap junction protein</fullName>
    </recommendedName>
</protein>
<keyword evidence="8 11" id="KW-0472">Membrane</keyword>
<evidence type="ECO:0000313" key="15">
    <source>
        <dbReference type="Proteomes" id="UP000326458"/>
    </source>
</evidence>
<evidence type="ECO:0000256" key="4">
    <source>
        <dbReference type="ARBA" id="ARBA00022692"/>
    </source>
</evidence>
<comment type="caution">
    <text evidence="14">The sequence shown here is derived from an EMBL/GenBank/DDBJ whole genome shotgun (WGS) entry which is preliminary data.</text>
</comment>
<keyword evidence="7 11" id="KW-1133">Transmembrane helix</keyword>
<evidence type="ECO:0000256" key="1">
    <source>
        <dbReference type="ARBA" id="ARBA00004610"/>
    </source>
</evidence>